<accession>A0A9D2CWL2</accession>
<dbReference type="AlphaFoldDB" id="A0A9D2CWL2"/>
<dbReference type="EMBL" id="DXCK01000034">
    <property type="protein sequence ID" value="HIZ00997.1"/>
    <property type="molecule type" value="Genomic_DNA"/>
</dbReference>
<evidence type="ECO:0000259" key="1">
    <source>
        <dbReference type="Pfam" id="PF14323"/>
    </source>
</evidence>
<dbReference type="InterPro" id="IPR025832">
    <property type="entry name" value="GxGYxYP_C"/>
</dbReference>
<organism evidence="2 3">
    <name type="scientific">Candidatus Bacteroides merdipullorum</name>
    <dbReference type="NCBI Taxonomy" id="2838474"/>
    <lineage>
        <taxon>Bacteria</taxon>
        <taxon>Pseudomonadati</taxon>
        <taxon>Bacteroidota</taxon>
        <taxon>Bacteroidia</taxon>
        <taxon>Bacteroidales</taxon>
        <taxon>Bacteroidaceae</taxon>
        <taxon>Bacteroides</taxon>
    </lineage>
</organism>
<name>A0A9D2CWL2_9BACE</name>
<dbReference type="PANTHER" id="PTHR37321:SF1">
    <property type="entry name" value="EXPORTED PROTEIN"/>
    <property type="match status" value="1"/>
</dbReference>
<evidence type="ECO:0000313" key="3">
    <source>
        <dbReference type="Proteomes" id="UP000824023"/>
    </source>
</evidence>
<dbReference type="PANTHER" id="PTHR37321">
    <property type="entry name" value="EXPORTED PROTEIN-RELATED"/>
    <property type="match status" value="1"/>
</dbReference>
<dbReference type="Gene3D" id="3.20.20.490">
    <property type="entry name" value="GxGYxYP glycoside hydrolase, C-terminal domain"/>
    <property type="match status" value="1"/>
</dbReference>
<gene>
    <name evidence="2" type="ORF">H9819_01920</name>
</gene>
<dbReference type="InterPro" id="IPR038410">
    <property type="entry name" value="GxGYxYP_C_sf"/>
</dbReference>
<dbReference type="Pfam" id="PF14323">
    <property type="entry name" value="GxGYxYP_C"/>
    <property type="match status" value="1"/>
</dbReference>
<reference evidence="2" key="1">
    <citation type="journal article" date="2021" name="PeerJ">
        <title>Extensive microbial diversity within the chicken gut microbiome revealed by metagenomics and culture.</title>
        <authorList>
            <person name="Gilroy R."/>
            <person name="Ravi A."/>
            <person name="Getino M."/>
            <person name="Pursley I."/>
            <person name="Horton D.L."/>
            <person name="Alikhan N.F."/>
            <person name="Baker D."/>
            <person name="Gharbi K."/>
            <person name="Hall N."/>
            <person name="Watson M."/>
            <person name="Adriaenssens E.M."/>
            <person name="Foster-Nyarko E."/>
            <person name="Jarju S."/>
            <person name="Secka A."/>
            <person name="Antonio M."/>
            <person name="Oren A."/>
            <person name="Chaudhuri R.R."/>
            <person name="La Ragione R."/>
            <person name="Hildebrand F."/>
            <person name="Pallen M.J."/>
        </authorList>
    </citation>
    <scope>NUCLEOTIDE SEQUENCE</scope>
    <source>
        <strain evidence="2">ChiHjej12B11-24981</strain>
    </source>
</reference>
<protein>
    <recommendedName>
        <fullName evidence="1">GxGYxYP putative glycoside hydrolase C-terminal domain-containing protein</fullName>
    </recommendedName>
</protein>
<evidence type="ECO:0000313" key="2">
    <source>
        <dbReference type="EMBL" id="HIZ00997.1"/>
    </source>
</evidence>
<sequence length="253" mass="28333">MLLGQKGQSRVAFPEGVHYVTFLVSDGDNVAFNLWAMQDYFSHELHGQFPLGYTISPSLYDLAPAVMRWYFDHAAAGDYFVAGPSGSGYVFPSKMPADKLDAYLSRLDAYLALSGLNFCNILDQGIMDNPQVYEKYLAQPHIDAVFYTGYGEKGEGRIRFADNGKPIIEQRSVLWKGIDGGTDRGEERSVIEQINSRPANPHTAEGYTFVFVHCWTKDQAAVKRVIDGLNENVRVVPPDVFVQLVRQNLSPRQ</sequence>
<reference evidence="2" key="2">
    <citation type="submission" date="2021-04" db="EMBL/GenBank/DDBJ databases">
        <authorList>
            <person name="Gilroy R."/>
        </authorList>
    </citation>
    <scope>NUCLEOTIDE SEQUENCE</scope>
    <source>
        <strain evidence="2">ChiHjej12B11-24981</strain>
    </source>
</reference>
<comment type="caution">
    <text evidence="2">The sequence shown here is derived from an EMBL/GenBank/DDBJ whole genome shotgun (WGS) entry which is preliminary data.</text>
</comment>
<proteinExistence type="predicted"/>
<dbReference type="Proteomes" id="UP000824023">
    <property type="component" value="Unassembled WGS sequence"/>
</dbReference>
<feature type="domain" description="GxGYxYP putative glycoside hydrolase C-terminal" evidence="1">
    <location>
        <begin position="17"/>
        <end position="246"/>
    </location>
</feature>